<dbReference type="AlphaFoldDB" id="A0A6I4SRH5"/>
<evidence type="ECO:0000313" key="2">
    <source>
        <dbReference type="Proteomes" id="UP000433652"/>
    </source>
</evidence>
<gene>
    <name evidence="1" type="ORF">GRI89_02840</name>
</gene>
<proteinExistence type="predicted"/>
<dbReference type="RefSeq" id="WP_159792003.1">
    <property type="nucleotide sequence ID" value="NZ_WTYM01000026.1"/>
</dbReference>
<sequence>MPALTSEVVIPPEVPSFVDATLQVTIRDVGLVDRASEPIAQACIAAVAHHRGRETKISLRVALDEGRVQERSHYAAQVWLDIGSTGERSEEDLFSDEAHPILTHGWPSDVQIVLRARGAST</sequence>
<name>A0A6I4SRH5_9SPHN</name>
<accession>A0A6I4SRH5</accession>
<dbReference type="EMBL" id="WTYM01000026">
    <property type="protein sequence ID" value="MXO58484.1"/>
    <property type="molecule type" value="Genomic_DNA"/>
</dbReference>
<keyword evidence="2" id="KW-1185">Reference proteome</keyword>
<organism evidence="1 2">
    <name type="scientific">Croceibacterium salegens</name>
    <dbReference type="NCBI Taxonomy" id="1737568"/>
    <lineage>
        <taxon>Bacteria</taxon>
        <taxon>Pseudomonadati</taxon>
        <taxon>Pseudomonadota</taxon>
        <taxon>Alphaproteobacteria</taxon>
        <taxon>Sphingomonadales</taxon>
        <taxon>Erythrobacteraceae</taxon>
        <taxon>Croceibacterium</taxon>
    </lineage>
</organism>
<reference evidence="1 2" key="1">
    <citation type="submission" date="2019-12" db="EMBL/GenBank/DDBJ databases">
        <title>Genomic-based taxomic classification of the family Erythrobacteraceae.</title>
        <authorList>
            <person name="Xu L."/>
        </authorList>
    </citation>
    <scope>NUCLEOTIDE SEQUENCE [LARGE SCALE GENOMIC DNA]</scope>
    <source>
        <strain evidence="1 2">MCCC 1K01500</strain>
    </source>
</reference>
<comment type="caution">
    <text evidence="1">The sequence shown here is derived from an EMBL/GenBank/DDBJ whole genome shotgun (WGS) entry which is preliminary data.</text>
</comment>
<protein>
    <submittedName>
        <fullName evidence="1">Uncharacterized protein</fullName>
    </submittedName>
</protein>
<dbReference type="Proteomes" id="UP000433652">
    <property type="component" value="Unassembled WGS sequence"/>
</dbReference>
<evidence type="ECO:0000313" key="1">
    <source>
        <dbReference type="EMBL" id="MXO58484.1"/>
    </source>
</evidence>